<feature type="compositionally biased region" description="Basic and acidic residues" evidence="1">
    <location>
        <begin position="324"/>
        <end position="334"/>
    </location>
</feature>
<evidence type="ECO:0000256" key="1">
    <source>
        <dbReference type="SAM" id="MobiDB-lite"/>
    </source>
</evidence>
<feature type="compositionally biased region" description="Basic residues" evidence="1">
    <location>
        <begin position="263"/>
        <end position="279"/>
    </location>
</feature>
<organism evidence="2">
    <name type="scientific">uncultured Solirubrobacteraceae bacterium</name>
    <dbReference type="NCBI Taxonomy" id="1162706"/>
    <lineage>
        <taxon>Bacteria</taxon>
        <taxon>Bacillati</taxon>
        <taxon>Actinomycetota</taxon>
        <taxon>Thermoleophilia</taxon>
        <taxon>Solirubrobacterales</taxon>
        <taxon>Solirubrobacteraceae</taxon>
        <taxon>environmental samples</taxon>
    </lineage>
</organism>
<feature type="region of interest" description="Disordered" evidence="1">
    <location>
        <begin position="365"/>
        <end position="403"/>
    </location>
</feature>
<feature type="compositionally biased region" description="Basic and acidic residues" evidence="1">
    <location>
        <begin position="188"/>
        <end position="203"/>
    </location>
</feature>
<evidence type="ECO:0000313" key="2">
    <source>
        <dbReference type="EMBL" id="CAA9478645.1"/>
    </source>
</evidence>
<feature type="compositionally biased region" description="Basic residues" evidence="1">
    <location>
        <begin position="33"/>
        <end position="45"/>
    </location>
</feature>
<feature type="region of interest" description="Disordered" evidence="1">
    <location>
        <begin position="99"/>
        <end position="334"/>
    </location>
</feature>
<feature type="compositionally biased region" description="Basic and acidic residues" evidence="1">
    <location>
        <begin position="366"/>
        <end position="393"/>
    </location>
</feature>
<feature type="compositionally biased region" description="Basic and acidic residues" evidence="1">
    <location>
        <begin position="100"/>
        <end position="110"/>
    </location>
</feature>
<accession>A0A6J4RW19</accession>
<dbReference type="AlphaFoldDB" id="A0A6J4RW19"/>
<feature type="compositionally biased region" description="Low complexity" evidence="1">
    <location>
        <begin position="280"/>
        <end position="291"/>
    </location>
</feature>
<dbReference type="EMBL" id="CADCVQ010000036">
    <property type="protein sequence ID" value="CAA9478645.1"/>
    <property type="molecule type" value="Genomic_DNA"/>
</dbReference>
<feature type="compositionally biased region" description="Low complexity" evidence="1">
    <location>
        <begin position="313"/>
        <end position="322"/>
    </location>
</feature>
<proteinExistence type="predicted"/>
<sequence>GRSPRVQRVHRRAEGHHRDGPPVRRRADPAQRRALRPRGRVPAGHRRPDEGARAVRGHDPRGVRRDGAGPDDLRDDRGGALARLDLDLGDRQHALHRLLPAHEVRHRGAEAEVPAPDGDRRVPRRVQPLRARDGLRRASAQGDRDEARRRLLRAQRPEDVGHERPALADRLRARAHRSQGRPALQGHELLHRREAAGRVGEHRPVRRLRRAAAAEEDGLQGRRVDRARLRRLQVPGREHPRRRGGRPEPRLSADDGRAGGRSRERRCARRRDRPARARARAALLAGAQGLRQADRPAPGDPVQARRHGDADRGGAAADAQGGAHEGRGGELRARGRDGEALRLRGRALLRRGVLSHPRRLRLLQGVRDRAPVPRRAAAADRRGHIGDPEDGHRAQAAGAQQDL</sequence>
<feature type="compositionally biased region" description="Basic residues" evidence="1">
    <location>
        <begin position="1"/>
        <end position="15"/>
    </location>
</feature>
<feature type="compositionally biased region" description="Basic and acidic residues" evidence="1">
    <location>
        <begin position="16"/>
        <end position="31"/>
    </location>
</feature>
<gene>
    <name evidence="2" type="ORF">AVDCRST_MAG67-716</name>
</gene>
<reference evidence="2" key="1">
    <citation type="submission" date="2020-02" db="EMBL/GenBank/DDBJ databases">
        <authorList>
            <person name="Meier V. D."/>
        </authorList>
    </citation>
    <scope>NUCLEOTIDE SEQUENCE</scope>
    <source>
        <strain evidence="2">AVDCRST_MAG67</strain>
    </source>
</reference>
<protein>
    <submittedName>
        <fullName evidence="2">Acyl-CoA dehydrogenase</fullName>
    </submittedName>
</protein>
<feature type="non-terminal residue" evidence="2">
    <location>
        <position position="1"/>
    </location>
</feature>
<feature type="compositionally biased region" description="Basic and acidic residues" evidence="1">
    <location>
        <begin position="130"/>
        <end position="172"/>
    </location>
</feature>
<feature type="compositionally biased region" description="Basic and acidic residues" evidence="1">
    <location>
        <begin position="245"/>
        <end position="262"/>
    </location>
</feature>
<feature type="compositionally biased region" description="Basic and acidic residues" evidence="1">
    <location>
        <begin position="46"/>
        <end position="77"/>
    </location>
</feature>
<feature type="region of interest" description="Disordered" evidence="1">
    <location>
        <begin position="1"/>
        <end position="77"/>
    </location>
</feature>
<name>A0A6J4RW19_9ACTN</name>
<feature type="non-terminal residue" evidence="2">
    <location>
        <position position="403"/>
    </location>
</feature>